<dbReference type="RefSeq" id="WP_109983769.1">
    <property type="nucleotide sequence ID" value="NZ_QGTD01000005.1"/>
</dbReference>
<name>A0A317L3I6_9BACI</name>
<comment type="caution">
    <text evidence="1">The sequence shown here is derived from an EMBL/GenBank/DDBJ whole genome shotgun (WGS) entry which is preliminary data.</text>
</comment>
<dbReference type="AlphaFoldDB" id="A0A317L3I6"/>
<reference evidence="1 2" key="1">
    <citation type="submission" date="2018-05" db="EMBL/GenBank/DDBJ databases">
        <title>Genomic analysis of Gracilibacillus dipsosauri DD1 reveals novel features of a salt-tolerant amylase.</title>
        <authorList>
            <person name="Deutch C.E."/>
            <person name="Yang S."/>
        </authorList>
    </citation>
    <scope>NUCLEOTIDE SEQUENCE [LARGE SCALE GENOMIC DNA]</scope>
    <source>
        <strain evidence="1 2">DD1</strain>
    </source>
</reference>
<dbReference type="Proteomes" id="UP000245624">
    <property type="component" value="Unassembled WGS sequence"/>
</dbReference>
<evidence type="ECO:0008006" key="3">
    <source>
        <dbReference type="Google" id="ProtNLM"/>
    </source>
</evidence>
<organism evidence="1 2">
    <name type="scientific">Gracilibacillus dipsosauri</name>
    <dbReference type="NCBI Taxonomy" id="178340"/>
    <lineage>
        <taxon>Bacteria</taxon>
        <taxon>Bacillati</taxon>
        <taxon>Bacillota</taxon>
        <taxon>Bacilli</taxon>
        <taxon>Bacillales</taxon>
        <taxon>Bacillaceae</taxon>
        <taxon>Gracilibacillus</taxon>
    </lineage>
</organism>
<keyword evidence="2" id="KW-1185">Reference proteome</keyword>
<dbReference type="EMBL" id="QGTD01000005">
    <property type="protein sequence ID" value="PWU69550.1"/>
    <property type="molecule type" value="Genomic_DNA"/>
</dbReference>
<evidence type="ECO:0000313" key="1">
    <source>
        <dbReference type="EMBL" id="PWU69550.1"/>
    </source>
</evidence>
<dbReference type="InterPro" id="IPR027417">
    <property type="entry name" value="P-loop_NTPase"/>
</dbReference>
<gene>
    <name evidence="1" type="ORF">DLJ74_06160</name>
</gene>
<dbReference type="SUPFAM" id="SSF52540">
    <property type="entry name" value="P-loop containing nucleoside triphosphate hydrolases"/>
    <property type="match status" value="1"/>
</dbReference>
<evidence type="ECO:0000313" key="2">
    <source>
        <dbReference type="Proteomes" id="UP000245624"/>
    </source>
</evidence>
<dbReference type="Gene3D" id="3.40.50.300">
    <property type="entry name" value="P-loop containing nucleotide triphosphate hydrolases"/>
    <property type="match status" value="1"/>
</dbReference>
<dbReference type="OrthoDB" id="1649389at2"/>
<proteinExistence type="predicted"/>
<dbReference type="Pfam" id="PF13238">
    <property type="entry name" value="AAA_18"/>
    <property type="match status" value="1"/>
</dbReference>
<accession>A0A317L3I6</accession>
<sequence>MKLSVVIISGPCGVGKSTITKALVNNIEKTMLVEGDLLFHMISDQTMNWEQKLAITWQNILSVTNNALQSNLNVVIDYVVEDELDWFISQLTNENVEVYYIVLIANDEAIRDRIEKRGDIELLHRSSQLLQELSTKQANIPFLYDTTNKSITEIVQDLEKKMKHFRYKTME</sequence>
<protein>
    <recommendedName>
        <fullName evidence="3">AAA family ATPase</fullName>
    </recommendedName>
</protein>